<organism evidence="1 2">
    <name type="scientific">Lithospermum erythrorhizon</name>
    <name type="common">Purple gromwell</name>
    <name type="synonym">Lithospermum officinale var. erythrorhizon</name>
    <dbReference type="NCBI Taxonomy" id="34254"/>
    <lineage>
        <taxon>Eukaryota</taxon>
        <taxon>Viridiplantae</taxon>
        <taxon>Streptophyta</taxon>
        <taxon>Embryophyta</taxon>
        <taxon>Tracheophyta</taxon>
        <taxon>Spermatophyta</taxon>
        <taxon>Magnoliopsida</taxon>
        <taxon>eudicotyledons</taxon>
        <taxon>Gunneridae</taxon>
        <taxon>Pentapetalae</taxon>
        <taxon>asterids</taxon>
        <taxon>lamiids</taxon>
        <taxon>Boraginales</taxon>
        <taxon>Boraginaceae</taxon>
        <taxon>Boraginoideae</taxon>
        <taxon>Lithospermeae</taxon>
        <taxon>Lithospermum</taxon>
    </lineage>
</organism>
<sequence>MNPFCNEISSNGLFPSAFSEIPLSMAGQPHETNNWFDSLRHSHHDLNSVPQKNLPTETFKKVEGHDNLPLGTGCSQKQFIVFDQSGKQTTMLYSCKIGTHAPFMNPRDQNQHCDWHKEDAAINRFKCFSLGAFTSRRVR</sequence>
<reference evidence="1 2" key="1">
    <citation type="submission" date="2024-01" db="EMBL/GenBank/DDBJ databases">
        <title>The complete chloroplast genome sequence of Lithospermum erythrorhizon: insights into the phylogenetic relationship among Boraginaceae species and the maternal lineages of purple gromwells.</title>
        <authorList>
            <person name="Okada T."/>
            <person name="Watanabe K."/>
        </authorList>
    </citation>
    <scope>NUCLEOTIDE SEQUENCE [LARGE SCALE GENOMIC DNA]</scope>
</reference>
<keyword evidence="2" id="KW-1185">Reference proteome</keyword>
<protein>
    <submittedName>
        <fullName evidence="1">Uncharacterized protein</fullName>
    </submittedName>
</protein>
<dbReference type="PANTHER" id="PTHR36066:SF2">
    <property type="entry name" value="TRANSCRIPTION FACTOR BHLH145"/>
    <property type="match status" value="1"/>
</dbReference>
<dbReference type="PANTHER" id="PTHR36066">
    <property type="entry name" value="TRANSCRIPTION FACTOR BHLH145"/>
    <property type="match status" value="1"/>
</dbReference>
<dbReference type="InterPro" id="IPR037546">
    <property type="entry name" value="SAC51-like"/>
</dbReference>
<evidence type="ECO:0000313" key="1">
    <source>
        <dbReference type="EMBL" id="GAA0171533.1"/>
    </source>
</evidence>
<accession>A0AAV3R6F6</accession>
<proteinExistence type="predicted"/>
<dbReference type="EMBL" id="BAABME010007711">
    <property type="protein sequence ID" value="GAA0171533.1"/>
    <property type="molecule type" value="Genomic_DNA"/>
</dbReference>
<gene>
    <name evidence="1" type="ORF">LIER_25540</name>
</gene>
<name>A0AAV3R6F6_LITER</name>
<comment type="caution">
    <text evidence="1">The sequence shown here is derived from an EMBL/GenBank/DDBJ whole genome shotgun (WGS) entry which is preliminary data.</text>
</comment>
<dbReference type="Proteomes" id="UP001454036">
    <property type="component" value="Unassembled WGS sequence"/>
</dbReference>
<dbReference type="AlphaFoldDB" id="A0AAV3R6F6"/>
<evidence type="ECO:0000313" key="2">
    <source>
        <dbReference type="Proteomes" id="UP001454036"/>
    </source>
</evidence>